<reference evidence="10 11" key="1">
    <citation type="journal article" date="2005" name="Int. J. Syst. Evol. Microbiol.">
        <title>Halobacillus yeomjeoni sp. nov., isolated from a marine solar saltern in Korea.</title>
        <authorList>
            <person name="Yoon J.H."/>
            <person name="Kang S.J."/>
            <person name="Lee C.H."/>
            <person name="Oh H.W."/>
            <person name="Oh T.K."/>
        </authorList>
    </citation>
    <scope>NUCLEOTIDE SEQUENCE [LARGE SCALE GENOMIC DNA]</scope>
    <source>
        <strain evidence="10 11">KCTC 3957</strain>
    </source>
</reference>
<feature type="transmembrane region" description="Helical" evidence="8">
    <location>
        <begin position="249"/>
        <end position="273"/>
    </location>
</feature>
<feature type="transmembrane region" description="Helical" evidence="8">
    <location>
        <begin position="54"/>
        <end position="74"/>
    </location>
</feature>
<evidence type="ECO:0000259" key="9">
    <source>
        <dbReference type="PROSITE" id="PS50850"/>
    </source>
</evidence>
<feature type="transmembrane region" description="Helical" evidence="8">
    <location>
        <begin position="369"/>
        <end position="391"/>
    </location>
</feature>
<feature type="domain" description="Major facilitator superfamily (MFS) profile" evidence="9">
    <location>
        <begin position="16"/>
        <end position="395"/>
    </location>
</feature>
<organism evidence="10 11">
    <name type="scientific">Halobacillus yeomjeoni</name>
    <dbReference type="NCBI Taxonomy" id="311194"/>
    <lineage>
        <taxon>Bacteria</taxon>
        <taxon>Bacillati</taxon>
        <taxon>Bacillota</taxon>
        <taxon>Bacilli</taxon>
        <taxon>Bacillales</taxon>
        <taxon>Bacillaceae</taxon>
        <taxon>Halobacillus</taxon>
    </lineage>
</organism>
<dbReference type="Gene3D" id="1.20.1250.20">
    <property type="entry name" value="MFS general substrate transporter like domains"/>
    <property type="match status" value="1"/>
</dbReference>
<sequence>MNQQGYQINESTFWKVALSLALASFFTFASIYAVQPLFPVFVQDFDISISMASLSLSLTVIGLIVGLIVLGFLSDRYGRTIFIKLSIIGASVPLLFIPIIDSFTVILAIRFIQGFAFAGLPAAAIAYVSEEIHPKHVHVATALYIASNVFGGMMGRVFAGAVTDWLSWESYFYILTGVGVVIAGLVIASLPHSRSFTPSDLTFKHDIKSLKFHVTNPTLLLIFGLGIIFQLSFTGIWTYLPFYLQNSPFFLSLSAISFFFFAYGLGVIGSPFAGWLAGHFGLSKVRLIGTFIFSIGIWMTLMPWLWAVALGLCVLCSGFFTAHSLTASSIGDLVTHHKGSAASLYLVSYYIGVVFGSSALSPIWNAYDWQGLVLILGFLPPGYMLLVRLVLKRTKKV</sequence>
<comment type="similarity">
    <text evidence="2">Belongs to the major facilitator superfamily.</text>
</comment>
<dbReference type="Proteomes" id="UP000614490">
    <property type="component" value="Unassembled WGS sequence"/>
</dbReference>
<feature type="transmembrane region" description="Helical" evidence="8">
    <location>
        <begin position="106"/>
        <end position="128"/>
    </location>
</feature>
<evidence type="ECO:0000256" key="8">
    <source>
        <dbReference type="SAM" id="Phobius"/>
    </source>
</evidence>
<feature type="transmembrane region" description="Helical" evidence="8">
    <location>
        <begin position="140"/>
        <end position="159"/>
    </location>
</feature>
<evidence type="ECO:0000256" key="6">
    <source>
        <dbReference type="ARBA" id="ARBA00022989"/>
    </source>
</evidence>
<comment type="subcellular location">
    <subcellularLocation>
        <location evidence="1">Cell membrane</location>
        <topology evidence="1">Multi-pass membrane protein</topology>
    </subcellularLocation>
</comment>
<dbReference type="SUPFAM" id="SSF103473">
    <property type="entry name" value="MFS general substrate transporter"/>
    <property type="match status" value="1"/>
</dbReference>
<dbReference type="EMBL" id="JADZSC010000003">
    <property type="protein sequence ID" value="MBH0231307.1"/>
    <property type="molecule type" value="Genomic_DNA"/>
</dbReference>
<feature type="transmembrane region" description="Helical" evidence="8">
    <location>
        <begin position="307"/>
        <end position="330"/>
    </location>
</feature>
<keyword evidence="3" id="KW-0813">Transport</keyword>
<dbReference type="InterPro" id="IPR011701">
    <property type="entry name" value="MFS"/>
</dbReference>
<evidence type="ECO:0000313" key="11">
    <source>
        <dbReference type="Proteomes" id="UP000614490"/>
    </source>
</evidence>
<accession>A0A931HWV1</accession>
<dbReference type="AlphaFoldDB" id="A0A931HWV1"/>
<evidence type="ECO:0000313" key="10">
    <source>
        <dbReference type="EMBL" id="MBH0231307.1"/>
    </source>
</evidence>
<feature type="transmembrane region" description="Helical" evidence="8">
    <location>
        <begin position="12"/>
        <end position="34"/>
    </location>
</feature>
<evidence type="ECO:0000256" key="7">
    <source>
        <dbReference type="ARBA" id="ARBA00023136"/>
    </source>
</evidence>
<dbReference type="GO" id="GO:0022857">
    <property type="term" value="F:transmembrane transporter activity"/>
    <property type="evidence" value="ECO:0007669"/>
    <property type="project" value="InterPro"/>
</dbReference>
<proteinExistence type="inferred from homology"/>
<evidence type="ECO:0000256" key="5">
    <source>
        <dbReference type="ARBA" id="ARBA00022692"/>
    </source>
</evidence>
<evidence type="ECO:0000256" key="2">
    <source>
        <dbReference type="ARBA" id="ARBA00008335"/>
    </source>
</evidence>
<evidence type="ECO:0000256" key="1">
    <source>
        <dbReference type="ARBA" id="ARBA00004651"/>
    </source>
</evidence>
<keyword evidence="11" id="KW-1185">Reference proteome</keyword>
<gene>
    <name evidence="10" type="ORF">H0267_13850</name>
</gene>
<feature type="transmembrane region" description="Helical" evidence="8">
    <location>
        <begin position="81"/>
        <end position="100"/>
    </location>
</feature>
<feature type="transmembrane region" description="Helical" evidence="8">
    <location>
        <begin position="218"/>
        <end position="237"/>
    </location>
</feature>
<evidence type="ECO:0000256" key="3">
    <source>
        <dbReference type="ARBA" id="ARBA00022448"/>
    </source>
</evidence>
<dbReference type="PANTHER" id="PTHR43271">
    <property type="entry name" value="BLL2771 PROTEIN"/>
    <property type="match status" value="1"/>
</dbReference>
<name>A0A931HWV1_9BACI</name>
<feature type="transmembrane region" description="Helical" evidence="8">
    <location>
        <begin position="342"/>
        <end position="363"/>
    </location>
</feature>
<dbReference type="InterPro" id="IPR020846">
    <property type="entry name" value="MFS_dom"/>
</dbReference>
<feature type="transmembrane region" description="Helical" evidence="8">
    <location>
        <begin position="171"/>
        <end position="190"/>
    </location>
</feature>
<evidence type="ECO:0000256" key="4">
    <source>
        <dbReference type="ARBA" id="ARBA00022475"/>
    </source>
</evidence>
<keyword evidence="7 8" id="KW-0472">Membrane</keyword>
<dbReference type="Pfam" id="PF07690">
    <property type="entry name" value="MFS_1"/>
    <property type="match status" value="2"/>
</dbReference>
<dbReference type="PROSITE" id="PS50850">
    <property type="entry name" value="MFS"/>
    <property type="match status" value="1"/>
</dbReference>
<dbReference type="RefSeq" id="WP_197317936.1">
    <property type="nucleotide sequence ID" value="NZ_JADZSC010000003.1"/>
</dbReference>
<keyword evidence="5 8" id="KW-0812">Transmembrane</keyword>
<comment type="caution">
    <text evidence="10">The sequence shown here is derived from an EMBL/GenBank/DDBJ whole genome shotgun (WGS) entry which is preliminary data.</text>
</comment>
<dbReference type="PANTHER" id="PTHR43271:SF1">
    <property type="entry name" value="INNER MEMBRANE TRANSPORT PROTEIN YNFM"/>
    <property type="match status" value="1"/>
</dbReference>
<dbReference type="InterPro" id="IPR036259">
    <property type="entry name" value="MFS_trans_sf"/>
</dbReference>
<feature type="transmembrane region" description="Helical" evidence="8">
    <location>
        <begin position="285"/>
        <end position="301"/>
    </location>
</feature>
<keyword evidence="6 8" id="KW-1133">Transmembrane helix</keyword>
<protein>
    <submittedName>
        <fullName evidence="10">MFS transporter</fullName>
    </submittedName>
</protein>
<dbReference type="CDD" id="cd17324">
    <property type="entry name" value="MFS_NepI_like"/>
    <property type="match status" value="1"/>
</dbReference>
<dbReference type="GO" id="GO:0005886">
    <property type="term" value="C:plasma membrane"/>
    <property type="evidence" value="ECO:0007669"/>
    <property type="project" value="UniProtKB-SubCell"/>
</dbReference>
<keyword evidence="4" id="KW-1003">Cell membrane</keyword>